<evidence type="ECO:0000313" key="3">
    <source>
        <dbReference type="Proteomes" id="UP000823660"/>
    </source>
</evidence>
<comment type="caution">
    <text evidence="2">The sequence shown here is derived from an EMBL/GenBank/DDBJ whole genome shotgun (WGS) entry which is preliminary data.</text>
</comment>
<reference evidence="2" key="2">
    <citation type="journal article" date="2021" name="PeerJ">
        <title>Extensive microbial diversity within the chicken gut microbiome revealed by metagenomics and culture.</title>
        <authorList>
            <person name="Gilroy R."/>
            <person name="Ravi A."/>
            <person name="Getino M."/>
            <person name="Pursley I."/>
            <person name="Horton D.L."/>
            <person name="Alikhan N.F."/>
            <person name="Baker D."/>
            <person name="Gharbi K."/>
            <person name="Hall N."/>
            <person name="Watson M."/>
            <person name="Adriaenssens E.M."/>
            <person name="Foster-Nyarko E."/>
            <person name="Jarju S."/>
            <person name="Secka A."/>
            <person name="Antonio M."/>
            <person name="Oren A."/>
            <person name="Chaudhuri R.R."/>
            <person name="La Ragione R."/>
            <person name="Hildebrand F."/>
            <person name="Pallen M.J."/>
        </authorList>
    </citation>
    <scope>NUCLEOTIDE SEQUENCE</scope>
    <source>
        <strain evidence="2">B1-15692</strain>
    </source>
</reference>
<dbReference type="AlphaFoldDB" id="A0A9D9I9C4"/>
<protein>
    <recommendedName>
        <fullName evidence="4">Transmembrane protein</fullName>
    </recommendedName>
</protein>
<sequence length="126" mass="13832">MKDKEIRRFIRENMPQVHGSEAFMAELVRQIGQLPVPASLAGRSEEEKQADIRAIMAVVRSIKRRNRLTALAIGAGAAAVLLCIVSAVFMVPSIRDFVTGNYIYIAVAFTTAVLACAFIVPRTSRL</sequence>
<dbReference type="EMBL" id="JADIMH010000042">
    <property type="protein sequence ID" value="MBO8467578.1"/>
    <property type="molecule type" value="Genomic_DNA"/>
</dbReference>
<evidence type="ECO:0000256" key="1">
    <source>
        <dbReference type="SAM" id="Phobius"/>
    </source>
</evidence>
<evidence type="ECO:0000313" key="2">
    <source>
        <dbReference type="EMBL" id="MBO8467578.1"/>
    </source>
</evidence>
<reference evidence="2" key="1">
    <citation type="submission" date="2020-10" db="EMBL/GenBank/DDBJ databases">
        <authorList>
            <person name="Gilroy R."/>
        </authorList>
    </citation>
    <scope>NUCLEOTIDE SEQUENCE</scope>
    <source>
        <strain evidence="2">B1-15692</strain>
    </source>
</reference>
<accession>A0A9D9I9C4</accession>
<gene>
    <name evidence="2" type="ORF">IAB99_07430</name>
</gene>
<name>A0A9D9I9C4_9BACT</name>
<keyword evidence="1" id="KW-0472">Membrane</keyword>
<proteinExistence type="predicted"/>
<feature type="transmembrane region" description="Helical" evidence="1">
    <location>
        <begin position="68"/>
        <end position="90"/>
    </location>
</feature>
<organism evidence="2 3">
    <name type="scientific">Candidatus Cryptobacteroides faecipullorum</name>
    <dbReference type="NCBI Taxonomy" id="2840764"/>
    <lineage>
        <taxon>Bacteria</taxon>
        <taxon>Pseudomonadati</taxon>
        <taxon>Bacteroidota</taxon>
        <taxon>Bacteroidia</taxon>
        <taxon>Bacteroidales</taxon>
        <taxon>Candidatus Cryptobacteroides</taxon>
    </lineage>
</organism>
<keyword evidence="1" id="KW-1133">Transmembrane helix</keyword>
<dbReference type="Proteomes" id="UP000823660">
    <property type="component" value="Unassembled WGS sequence"/>
</dbReference>
<keyword evidence="1" id="KW-0812">Transmembrane</keyword>
<evidence type="ECO:0008006" key="4">
    <source>
        <dbReference type="Google" id="ProtNLM"/>
    </source>
</evidence>
<feature type="transmembrane region" description="Helical" evidence="1">
    <location>
        <begin position="102"/>
        <end position="120"/>
    </location>
</feature>